<evidence type="ECO:0000313" key="2">
    <source>
        <dbReference type="Proteomes" id="UP000595437"/>
    </source>
</evidence>
<proteinExistence type="predicted"/>
<organism evidence="1 2">
    <name type="scientific">Caligus rogercresseyi</name>
    <name type="common">Sea louse</name>
    <dbReference type="NCBI Taxonomy" id="217165"/>
    <lineage>
        <taxon>Eukaryota</taxon>
        <taxon>Metazoa</taxon>
        <taxon>Ecdysozoa</taxon>
        <taxon>Arthropoda</taxon>
        <taxon>Crustacea</taxon>
        <taxon>Multicrustacea</taxon>
        <taxon>Hexanauplia</taxon>
        <taxon>Copepoda</taxon>
        <taxon>Siphonostomatoida</taxon>
        <taxon>Caligidae</taxon>
        <taxon>Caligus</taxon>
    </lineage>
</organism>
<dbReference type="AlphaFoldDB" id="A0A7T8H1I5"/>
<keyword evidence="2" id="KW-1185">Reference proteome</keyword>
<gene>
    <name evidence="1" type="ORF">FKW44_015612</name>
</gene>
<protein>
    <submittedName>
        <fullName evidence="1">Uncharacterized protein</fullName>
    </submittedName>
</protein>
<accession>A0A7T8H1I5</accession>
<dbReference type="EMBL" id="CP045899">
    <property type="protein sequence ID" value="QQP41295.1"/>
    <property type="molecule type" value="Genomic_DNA"/>
</dbReference>
<dbReference type="Proteomes" id="UP000595437">
    <property type="component" value="Chromosome 10"/>
</dbReference>
<evidence type="ECO:0000313" key="1">
    <source>
        <dbReference type="EMBL" id="QQP41295.1"/>
    </source>
</evidence>
<name>A0A7T8H1I5_CALRO</name>
<sequence length="155" mass="17800">MYLKSCGENLLNPPKASPWKELSPSKEVLNTNWITLVACVPIKENPLIKIAISSKLRKDLCLERISDVPVLEDTTHPEIYLHKKSLRRIFKSMKNTPPPGEFLNVPNYILKDELRRKHPPFDLTHKLTTPMSCSKKIKRVMTSILIRSFILTGLL</sequence>
<reference evidence="2" key="1">
    <citation type="submission" date="2021-01" db="EMBL/GenBank/DDBJ databases">
        <title>Caligus Genome Assembly.</title>
        <authorList>
            <person name="Gallardo-Escarate C."/>
        </authorList>
    </citation>
    <scope>NUCLEOTIDE SEQUENCE [LARGE SCALE GENOMIC DNA]</scope>
</reference>